<name>A0A2S9YLD5_9BACT</name>
<dbReference type="PANTHER" id="PTHR47861">
    <property type="entry name" value="FKBP-TYPE PEPTIDYL-PROLYL CIS-TRANS ISOMERASE SLYD"/>
    <property type="match status" value="1"/>
</dbReference>
<organism evidence="13 14">
    <name type="scientific">Enhygromyxa salina</name>
    <dbReference type="NCBI Taxonomy" id="215803"/>
    <lineage>
        <taxon>Bacteria</taxon>
        <taxon>Pseudomonadati</taxon>
        <taxon>Myxococcota</taxon>
        <taxon>Polyangia</taxon>
        <taxon>Nannocystales</taxon>
        <taxon>Nannocystaceae</taxon>
        <taxon>Enhygromyxa</taxon>
    </lineage>
</organism>
<comment type="catalytic activity">
    <reaction evidence="1 9 10">
        <text>[protein]-peptidylproline (omega=180) = [protein]-peptidylproline (omega=0)</text>
        <dbReference type="Rhea" id="RHEA:16237"/>
        <dbReference type="Rhea" id="RHEA-COMP:10747"/>
        <dbReference type="Rhea" id="RHEA-COMP:10748"/>
        <dbReference type="ChEBI" id="CHEBI:83833"/>
        <dbReference type="ChEBI" id="CHEBI:83834"/>
        <dbReference type="EC" id="5.2.1.8"/>
    </reaction>
</comment>
<dbReference type="EMBL" id="PVNK01000001">
    <property type="protein sequence ID" value="PRQ05917.1"/>
    <property type="molecule type" value="Genomic_DNA"/>
</dbReference>
<dbReference type="Gene3D" id="3.10.50.40">
    <property type="match status" value="1"/>
</dbReference>
<dbReference type="Proteomes" id="UP000237968">
    <property type="component" value="Unassembled WGS sequence"/>
</dbReference>
<dbReference type="GO" id="GO:0003755">
    <property type="term" value="F:peptidyl-prolyl cis-trans isomerase activity"/>
    <property type="evidence" value="ECO:0007669"/>
    <property type="project" value="UniProtKB-UniRule"/>
</dbReference>
<accession>A0A2S9YLD5</accession>
<gene>
    <name evidence="13" type="primary">slyD</name>
    <name evidence="13" type="ORF">ENSA5_00290</name>
</gene>
<evidence type="ECO:0000313" key="13">
    <source>
        <dbReference type="EMBL" id="PRQ05917.1"/>
    </source>
</evidence>
<dbReference type="InterPro" id="IPR001179">
    <property type="entry name" value="PPIase_FKBP_dom"/>
</dbReference>
<keyword evidence="4" id="KW-0963">Cytoplasm</keyword>
<dbReference type="AlphaFoldDB" id="A0A2S9YLD5"/>
<dbReference type="GO" id="GO:0005737">
    <property type="term" value="C:cytoplasm"/>
    <property type="evidence" value="ECO:0007669"/>
    <property type="project" value="UniProtKB-SubCell"/>
</dbReference>
<proteinExistence type="inferred from homology"/>
<comment type="caution">
    <text evidence="13">The sequence shown here is derived from an EMBL/GenBank/DDBJ whole genome shotgun (WGS) entry which is preliminary data.</text>
</comment>
<evidence type="ECO:0000259" key="12">
    <source>
        <dbReference type="PROSITE" id="PS50059"/>
    </source>
</evidence>
<evidence type="ECO:0000256" key="2">
    <source>
        <dbReference type="ARBA" id="ARBA00004496"/>
    </source>
</evidence>
<dbReference type="PANTHER" id="PTHR47861:SF3">
    <property type="entry name" value="FKBP-TYPE PEPTIDYL-PROLYL CIS-TRANS ISOMERASE SLYD"/>
    <property type="match status" value="1"/>
</dbReference>
<evidence type="ECO:0000256" key="8">
    <source>
        <dbReference type="ARBA" id="ARBA00037071"/>
    </source>
</evidence>
<protein>
    <recommendedName>
        <fullName evidence="10">Peptidyl-prolyl cis-trans isomerase</fullName>
        <ecNumber evidence="10">5.2.1.8</ecNumber>
    </recommendedName>
</protein>
<dbReference type="EC" id="5.2.1.8" evidence="10"/>
<dbReference type="PROSITE" id="PS50059">
    <property type="entry name" value="FKBP_PPIASE"/>
    <property type="match status" value="1"/>
</dbReference>
<reference evidence="13 14" key="1">
    <citation type="submission" date="2018-03" db="EMBL/GenBank/DDBJ databases">
        <title>Draft Genome Sequences of the Obligatory Marine Myxobacteria Enhygromyxa salina SWB005.</title>
        <authorList>
            <person name="Poehlein A."/>
            <person name="Moghaddam J.A."/>
            <person name="Harms H."/>
            <person name="Alanjari M."/>
            <person name="Koenig G.M."/>
            <person name="Daniel R."/>
            <person name="Schaeberle T.F."/>
        </authorList>
    </citation>
    <scope>NUCLEOTIDE SEQUENCE [LARGE SCALE GENOMIC DNA]</scope>
    <source>
        <strain evidence="13 14">SWB005</strain>
    </source>
</reference>
<evidence type="ECO:0000256" key="5">
    <source>
        <dbReference type="ARBA" id="ARBA00023110"/>
    </source>
</evidence>
<evidence type="ECO:0000256" key="6">
    <source>
        <dbReference type="ARBA" id="ARBA00023186"/>
    </source>
</evidence>
<feature type="region of interest" description="Disordered" evidence="11">
    <location>
        <begin position="145"/>
        <end position="164"/>
    </location>
</feature>
<dbReference type="InterPro" id="IPR046357">
    <property type="entry name" value="PPIase_dom_sf"/>
</dbReference>
<dbReference type="SUPFAM" id="SSF54534">
    <property type="entry name" value="FKBP-like"/>
    <property type="match status" value="1"/>
</dbReference>
<keyword evidence="5 9" id="KW-0697">Rotamase</keyword>
<evidence type="ECO:0000256" key="7">
    <source>
        <dbReference type="ARBA" id="ARBA00023235"/>
    </source>
</evidence>
<evidence type="ECO:0000256" key="3">
    <source>
        <dbReference type="ARBA" id="ARBA00006577"/>
    </source>
</evidence>
<evidence type="ECO:0000256" key="11">
    <source>
        <dbReference type="SAM" id="MobiDB-lite"/>
    </source>
</evidence>
<comment type="subcellular location">
    <subcellularLocation>
        <location evidence="2">Cytoplasm</location>
    </subcellularLocation>
</comment>
<evidence type="ECO:0000313" key="14">
    <source>
        <dbReference type="Proteomes" id="UP000237968"/>
    </source>
</evidence>
<comment type="function">
    <text evidence="8">Also involved in hydrogenase metallocenter assembly, probably by participating in the nickel insertion step. This function in hydrogenase biosynthesis requires chaperone activity and the presence of the metal-binding domain, but not PPIase activity.</text>
</comment>
<dbReference type="OrthoDB" id="9808891at2"/>
<evidence type="ECO:0000256" key="10">
    <source>
        <dbReference type="RuleBase" id="RU003915"/>
    </source>
</evidence>
<feature type="domain" description="PPIase FKBP-type" evidence="12">
    <location>
        <begin position="6"/>
        <end position="100"/>
    </location>
</feature>
<dbReference type="RefSeq" id="WP_106389512.1">
    <property type="nucleotide sequence ID" value="NZ_PVNK01000001.1"/>
</dbReference>
<evidence type="ECO:0000256" key="9">
    <source>
        <dbReference type="PROSITE-ProRule" id="PRU00277"/>
    </source>
</evidence>
<keyword evidence="14" id="KW-1185">Reference proteome</keyword>
<sequence length="164" mass="17501">MKIEPGTVVTLAYDITTADGEIVESSDISGPVSLLHGRQTLIPGLAKRLEGLEDGAEETFEFPPEEAFGTVEDAPTNVMSRAEFPEGTKFEVGVKFVAKMPNGQPLHLAVKEVSDESVTVAMIHPLAGQTIGMAVRIIGVRKATSKEKELGKAMVKPPPPPPKK</sequence>
<keyword evidence="6" id="KW-0143">Chaperone</keyword>
<comment type="similarity">
    <text evidence="3 10">Belongs to the FKBP-type PPIase family.</text>
</comment>
<keyword evidence="7 9" id="KW-0413">Isomerase</keyword>
<evidence type="ECO:0000256" key="4">
    <source>
        <dbReference type="ARBA" id="ARBA00022490"/>
    </source>
</evidence>
<dbReference type="Pfam" id="PF00254">
    <property type="entry name" value="FKBP_C"/>
    <property type="match status" value="1"/>
</dbReference>
<dbReference type="GO" id="GO:0042026">
    <property type="term" value="P:protein refolding"/>
    <property type="evidence" value="ECO:0007669"/>
    <property type="project" value="UniProtKB-ARBA"/>
</dbReference>
<evidence type="ECO:0000256" key="1">
    <source>
        <dbReference type="ARBA" id="ARBA00000971"/>
    </source>
</evidence>